<dbReference type="EMBL" id="JALLBG020000108">
    <property type="protein sequence ID" value="KAL3764216.1"/>
    <property type="molecule type" value="Genomic_DNA"/>
</dbReference>
<dbReference type="AlphaFoldDB" id="A0ABD3MMZ4"/>
<keyword evidence="3" id="KW-0732">Signal</keyword>
<feature type="compositionally biased region" description="Basic and acidic residues" evidence="1">
    <location>
        <begin position="461"/>
        <end position="477"/>
    </location>
</feature>
<reference evidence="4 5" key="1">
    <citation type="submission" date="2024-10" db="EMBL/GenBank/DDBJ databases">
        <title>Updated reference genomes for cyclostephanoid diatoms.</title>
        <authorList>
            <person name="Roberts W.R."/>
            <person name="Alverson A.J."/>
        </authorList>
    </citation>
    <scope>NUCLEOTIDE SEQUENCE [LARGE SCALE GENOMIC DNA]</scope>
    <source>
        <strain evidence="4 5">AJA232-27</strain>
    </source>
</reference>
<name>A0ABD3MMZ4_9STRA</name>
<dbReference type="PANTHER" id="PTHR38909:SF1">
    <property type="entry name" value="G PROTEIN GAMMA DOMAIN-CONTAINING PROTEIN"/>
    <property type="match status" value="1"/>
</dbReference>
<proteinExistence type="predicted"/>
<evidence type="ECO:0000256" key="3">
    <source>
        <dbReference type="SAM" id="SignalP"/>
    </source>
</evidence>
<feature type="chain" id="PRO_5044770660" description="PDZ domain-containing protein" evidence="3">
    <location>
        <begin position="23"/>
        <end position="729"/>
    </location>
</feature>
<evidence type="ECO:0000313" key="4">
    <source>
        <dbReference type="EMBL" id="KAL3764216.1"/>
    </source>
</evidence>
<evidence type="ECO:0000256" key="2">
    <source>
        <dbReference type="SAM" id="Phobius"/>
    </source>
</evidence>
<feature type="region of interest" description="Disordered" evidence="1">
    <location>
        <begin position="58"/>
        <end position="202"/>
    </location>
</feature>
<dbReference type="Proteomes" id="UP001530293">
    <property type="component" value="Unassembled WGS sequence"/>
</dbReference>
<feature type="transmembrane region" description="Helical" evidence="2">
    <location>
        <begin position="224"/>
        <end position="244"/>
    </location>
</feature>
<evidence type="ECO:0000256" key="1">
    <source>
        <dbReference type="SAM" id="MobiDB-lite"/>
    </source>
</evidence>
<feature type="compositionally biased region" description="Low complexity" evidence="1">
    <location>
        <begin position="186"/>
        <end position="202"/>
    </location>
</feature>
<feature type="compositionally biased region" description="Low complexity" evidence="1">
    <location>
        <begin position="72"/>
        <end position="179"/>
    </location>
</feature>
<dbReference type="InterPro" id="IPR036034">
    <property type="entry name" value="PDZ_sf"/>
</dbReference>
<evidence type="ECO:0000313" key="5">
    <source>
        <dbReference type="Proteomes" id="UP001530293"/>
    </source>
</evidence>
<feature type="compositionally biased region" description="Polar residues" evidence="1">
    <location>
        <begin position="58"/>
        <end position="71"/>
    </location>
</feature>
<accession>A0ABD3MMZ4</accession>
<organism evidence="4 5">
    <name type="scientific">Discostella pseudostelligera</name>
    <dbReference type="NCBI Taxonomy" id="259834"/>
    <lineage>
        <taxon>Eukaryota</taxon>
        <taxon>Sar</taxon>
        <taxon>Stramenopiles</taxon>
        <taxon>Ochrophyta</taxon>
        <taxon>Bacillariophyta</taxon>
        <taxon>Coscinodiscophyceae</taxon>
        <taxon>Thalassiosirophycidae</taxon>
        <taxon>Stephanodiscales</taxon>
        <taxon>Stephanodiscaceae</taxon>
        <taxon>Discostella</taxon>
    </lineage>
</organism>
<evidence type="ECO:0008006" key="6">
    <source>
        <dbReference type="Google" id="ProtNLM"/>
    </source>
</evidence>
<feature type="signal peptide" evidence="3">
    <location>
        <begin position="1"/>
        <end position="22"/>
    </location>
</feature>
<comment type="caution">
    <text evidence="4">The sequence shown here is derived from an EMBL/GenBank/DDBJ whole genome shotgun (WGS) entry which is preliminary data.</text>
</comment>
<sequence length="729" mass="78165">MVRLTFAMVLSVAAITLGTVAAVTALPKERITRADPLLDNWEKEEDLANLLSDMIASSKSASPTATNEPSISPTYRPSLSPSSSPSESPSQYPTLTPTTSPSYSSQPSGLPSSYPTASPSMSPTTSAFPSTSPSLQPSLFPSLAPSISQQPTSSPSDQPSGTPSATPTFTPSSMPSTQPSLPPTTLPSLSPSQSVSPSQSPTKATMVTSSIIIDQSKTKSATPLLIVGACCFIVIASTSAYLFSRGNDSRKRKRERALTTAYDVTTPQHGGKRIISPFDVEGELEPQRGIYSVNYSESESGVSDTNTLEYGDDAKNVGGFEDVEIGRIGIDAVPNSVSIIKRNQSSDAPESTYLGNTDENEQFGNSKLRMPKSIYVPKLFQRTKEGEEGSKQIVTWNSIREEDRSPASSGYAPASVPSPMLSPFFVKGLSSILSPYKGMRKRGVPMNETCDDEDGVTSDATNDRFTDSHKLRNDKKSSSGGVKSEILSPSSDVFADIDNAAIQTVVSKSSDGSSIEWGIDVSKVQPSKAVFNDSATKQRNMSLVLDNVCGKKVPIAEESAASTRMEVPMTYTDDSWENRIHQDADLNSLQSNGSTFLGDIHVASTEQAAFQSSKIQKGSGITFERELLRANRLDSGAFSFRNIFNDPKNDLYECHAPSGPLGIVVDTTPLGPRVRSLNPLSPIFGKLSPGDVIVGVDEVDTVGMEAGDFWQIVSRKANQQRRILTILRI</sequence>
<protein>
    <recommendedName>
        <fullName evidence="6">PDZ domain-containing protein</fullName>
    </recommendedName>
</protein>
<keyword evidence="2" id="KW-1133">Transmembrane helix</keyword>
<dbReference type="PANTHER" id="PTHR38909">
    <property type="entry name" value="G PROTEIN GAMMA DOMAIN-CONTAINING PROTEIN"/>
    <property type="match status" value="1"/>
</dbReference>
<keyword evidence="2" id="KW-0472">Membrane</keyword>
<dbReference type="SUPFAM" id="SSF50156">
    <property type="entry name" value="PDZ domain-like"/>
    <property type="match status" value="1"/>
</dbReference>
<feature type="region of interest" description="Disordered" evidence="1">
    <location>
        <begin position="447"/>
        <end position="485"/>
    </location>
</feature>
<keyword evidence="5" id="KW-1185">Reference proteome</keyword>
<keyword evidence="2" id="KW-0812">Transmembrane</keyword>
<dbReference type="PRINTS" id="PR01217">
    <property type="entry name" value="PRICHEXTENSN"/>
</dbReference>
<gene>
    <name evidence="4" type="ORF">ACHAWU_004028</name>
</gene>